<dbReference type="Pfam" id="PF08042">
    <property type="entry name" value="PqqA"/>
    <property type="match status" value="1"/>
</dbReference>
<evidence type="ECO:0000256" key="1">
    <source>
        <dbReference type="ARBA" id="ARBA00004886"/>
    </source>
</evidence>
<comment type="pathway">
    <text evidence="1">Cofactor biosynthesis; pyrroloquinoline quinone biosynthesis.</text>
</comment>
<dbReference type="NCBIfam" id="TIGR02107">
    <property type="entry name" value="PQQ_syn_pqqA"/>
    <property type="match status" value="1"/>
</dbReference>
<dbReference type="InterPro" id="IPR011725">
    <property type="entry name" value="PQQ_synth_PqqA"/>
</dbReference>
<dbReference type="RefSeq" id="WP_183784423.1">
    <property type="nucleotide sequence ID" value="NZ_JACIBS010000001.1"/>
</dbReference>
<evidence type="ECO:0000313" key="5">
    <source>
        <dbReference type="Proteomes" id="UP000564573"/>
    </source>
</evidence>
<name>A0A839XVP8_9PSEU</name>
<dbReference type="GO" id="GO:0018189">
    <property type="term" value="P:pyrroloquinoline quinone biosynthetic process"/>
    <property type="evidence" value="ECO:0007669"/>
    <property type="project" value="UniProtKB-UniPathway"/>
</dbReference>
<proteinExistence type="inferred from homology"/>
<comment type="similarity">
    <text evidence="2">Belongs to the PqqA family.</text>
</comment>
<dbReference type="AlphaFoldDB" id="A0A839XVP8"/>
<keyword evidence="5" id="KW-1185">Reference proteome</keyword>
<organism evidence="4 5">
    <name type="scientific">Prauserella sediminis</name>
    <dbReference type="NCBI Taxonomy" id="577680"/>
    <lineage>
        <taxon>Bacteria</taxon>
        <taxon>Bacillati</taxon>
        <taxon>Actinomycetota</taxon>
        <taxon>Actinomycetes</taxon>
        <taxon>Pseudonocardiales</taxon>
        <taxon>Pseudonocardiaceae</taxon>
        <taxon>Prauserella</taxon>
        <taxon>Prauserella salsuginis group</taxon>
    </lineage>
</organism>
<dbReference type="UniPathway" id="UPA00539"/>
<evidence type="ECO:0000313" key="4">
    <source>
        <dbReference type="EMBL" id="MBB3664603.1"/>
    </source>
</evidence>
<evidence type="ECO:0000256" key="2">
    <source>
        <dbReference type="ARBA" id="ARBA00009325"/>
    </source>
</evidence>
<accession>A0A839XVP8</accession>
<dbReference type="Proteomes" id="UP000564573">
    <property type="component" value="Unassembled WGS sequence"/>
</dbReference>
<gene>
    <name evidence="4" type="ORF">FB384_003507</name>
</gene>
<protein>
    <recommendedName>
        <fullName evidence="3">Coenzyme PQQ synthesis protein A</fullName>
    </recommendedName>
</protein>
<sequence length="32" mass="3758">MVESGELQVWTTPDFQEYETSPEVTAYFGRME</sequence>
<comment type="caution">
    <text evidence="4">The sequence shown here is derived from an EMBL/GenBank/DDBJ whole genome shotgun (WGS) entry which is preliminary data.</text>
</comment>
<evidence type="ECO:0000256" key="3">
    <source>
        <dbReference type="ARBA" id="ARBA00015086"/>
    </source>
</evidence>
<dbReference type="EMBL" id="JACIBS010000001">
    <property type="protein sequence ID" value="MBB3664603.1"/>
    <property type="molecule type" value="Genomic_DNA"/>
</dbReference>
<reference evidence="4 5" key="1">
    <citation type="submission" date="2020-08" db="EMBL/GenBank/DDBJ databases">
        <title>Sequencing the genomes of 1000 actinobacteria strains.</title>
        <authorList>
            <person name="Klenk H.-P."/>
        </authorList>
    </citation>
    <scope>NUCLEOTIDE SEQUENCE [LARGE SCALE GENOMIC DNA]</scope>
    <source>
        <strain evidence="4 5">DSM 45267</strain>
    </source>
</reference>